<dbReference type="EMBL" id="MN739256">
    <property type="protein sequence ID" value="QHS95720.1"/>
    <property type="molecule type" value="Genomic_DNA"/>
</dbReference>
<proteinExistence type="predicted"/>
<organism evidence="1">
    <name type="scientific">viral metagenome</name>
    <dbReference type="NCBI Taxonomy" id="1070528"/>
    <lineage>
        <taxon>unclassified sequences</taxon>
        <taxon>metagenomes</taxon>
        <taxon>organismal metagenomes</taxon>
    </lineage>
</organism>
<sequence>MTILGFKIDFSYVYLYYIVDINEDDAGFWDYYAEMRRESDEFVEDYRRSNQHYPKLRNLSHSTEQIYNNLPDDNKLVASWLWYDERPTAH</sequence>
<accession>A0A6C0BUG3</accession>
<dbReference type="AlphaFoldDB" id="A0A6C0BUG3"/>
<evidence type="ECO:0000313" key="1">
    <source>
        <dbReference type="EMBL" id="QHS95720.1"/>
    </source>
</evidence>
<name>A0A6C0BUG3_9ZZZZ</name>
<reference evidence="1" key="1">
    <citation type="journal article" date="2020" name="Nature">
        <title>Giant virus diversity and host interactions through global metagenomics.</title>
        <authorList>
            <person name="Schulz F."/>
            <person name="Roux S."/>
            <person name="Paez-Espino D."/>
            <person name="Jungbluth S."/>
            <person name="Walsh D.A."/>
            <person name="Denef V.J."/>
            <person name="McMahon K.D."/>
            <person name="Konstantinidis K.T."/>
            <person name="Eloe-Fadrosh E.A."/>
            <person name="Kyrpides N.C."/>
            <person name="Woyke T."/>
        </authorList>
    </citation>
    <scope>NUCLEOTIDE SEQUENCE</scope>
    <source>
        <strain evidence="1">GVMAG-M-3300018868-6</strain>
    </source>
</reference>
<protein>
    <submittedName>
        <fullName evidence="1">Uncharacterized protein</fullName>
    </submittedName>
</protein>